<dbReference type="UniPathway" id="UPA00074">
    <property type="reaction ID" value="UER00125"/>
</dbReference>
<evidence type="ECO:0000256" key="14">
    <source>
        <dbReference type="HAMAP-Rule" id="MF_00138"/>
    </source>
</evidence>
<evidence type="ECO:0000256" key="4">
    <source>
        <dbReference type="ARBA" id="ARBA00013255"/>
    </source>
</evidence>
<dbReference type="Gene3D" id="3.30.470.20">
    <property type="entry name" value="ATP-grasp fold, B domain"/>
    <property type="match status" value="1"/>
</dbReference>
<comment type="cofactor">
    <cofactor evidence="1">
        <name>Mn(2+)</name>
        <dbReference type="ChEBI" id="CHEBI:29035"/>
    </cofactor>
</comment>
<protein>
    <recommendedName>
        <fullName evidence="4 14">Phosphoribosylamine--glycine ligase</fullName>
        <ecNumber evidence="4 14">6.3.4.13</ecNumber>
    </recommendedName>
    <alternativeName>
        <fullName evidence="14">GARS</fullName>
    </alternativeName>
    <alternativeName>
        <fullName evidence="12 14">Glycinamide ribonucleotide synthetase</fullName>
    </alternativeName>
    <alternativeName>
        <fullName evidence="13 14">Phosphoribosylglycinamide synthetase</fullName>
    </alternativeName>
</protein>
<keyword evidence="8 14" id="KW-0658">Purine biosynthesis</keyword>
<reference evidence="17 18" key="1">
    <citation type="journal article" date="2011" name="Stand. Genomic Sci.">
        <title>Complete genome sequence of Isosphaera pallida type strain (IS1B).</title>
        <authorList>
            <consortium name="US DOE Joint Genome Institute (JGI-PGF)"/>
            <person name="Goker M."/>
            <person name="Cleland D."/>
            <person name="Saunders E."/>
            <person name="Lapidus A."/>
            <person name="Nolan M."/>
            <person name="Lucas S."/>
            <person name="Hammon N."/>
            <person name="Deshpande S."/>
            <person name="Cheng J.F."/>
            <person name="Tapia R."/>
            <person name="Han C."/>
            <person name="Goodwin L."/>
            <person name="Pitluck S."/>
            <person name="Liolios K."/>
            <person name="Pagani I."/>
            <person name="Ivanova N."/>
            <person name="Mavromatis K."/>
            <person name="Pati A."/>
            <person name="Chen A."/>
            <person name="Palaniappan K."/>
            <person name="Land M."/>
            <person name="Hauser L."/>
            <person name="Chang Y.J."/>
            <person name="Jeffries C.D."/>
            <person name="Detter J.C."/>
            <person name="Beck B."/>
            <person name="Woyke T."/>
            <person name="Bristow J."/>
            <person name="Eisen J.A."/>
            <person name="Markowitz V."/>
            <person name="Hugenholtz P."/>
            <person name="Kyrpides N.C."/>
            <person name="Klenk H.P."/>
        </authorList>
    </citation>
    <scope>NUCLEOTIDE SEQUENCE [LARGE SCALE GENOMIC DNA]</scope>
    <source>
        <strain evidence="18">ATCC 43644 / DSM 9630 / IS1B</strain>
    </source>
</reference>
<dbReference type="FunFam" id="3.30.470.20:FF:000018">
    <property type="entry name" value="Trifunctional purine biosynthetic protein adenosine-3"/>
    <property type="match status" value="1"/>
</dbReference>
<dbReference type="EMBL" id="CP002353">
    <property type="protein sequence ID" value="ADV61811.1"/>
    <property type="molecule type" value="Genomic_DNA"/>
</dbReference>
<dbReference type="Gene3D" id="3.90.600.10">
    <property type="entry name" value="Phosphoribosylglycinamide synthetase, C-terminal domain"/>
    <property type="match status" value="1"/>
</dbReference>
<dbReference type="GO" id="GO:0005524">
    <property type="term" value="F:ATP binding"/>
    <property type="evidence" value="ECO:0007669"/>
    <property type="project" value="UniProtKB-UniRule"/>
</dbReference>
<dbReference type="InParanoid" id="E8R6B0"/>
<dbReference type="PANTHER" id="PTHR43472">
    <property type="entry name" value="PHOSPHORIBOSYLAMINE--GLYCINE LIGASE"/>
    <property type="match status" value="1"/>
</dbReference>
<dbReference type="InterPro" id="IPR020562">
    <property type="entry name" value="PRibGlycinamide_synth_N"/>
</dbReference>
<dbReference type="FunCoup" id="E8R6B0">
    <property type="interactions" value="350"/>
</dbReference>
<dbReference type="FunFam" id="3.40.50.20:FF:000006">
    <property type="entry name" value="Phosphoribosylamine--glycine ligase, chloroplastic"/>
    <property type="match status" value="1"/>
</dbReference>
<gene>
    <name evidence="14" type="primary">purD</name>
    <name evidence="17" type="ordered locus">Isop_1225</name>
</gene>
<evidence type="ECO:0000259" key="16">
    <source>
        <dbReference type="PROSITE" id="PS50975"/>
    </source>
</evidence>
<dbReference type="SMART" id="SM01210">
    <property type="entry name" value="GARS_C"/>
    <property type="match status" value="1"/>
</dbReference>
<dbReference type="PROSITE" id="PS00184">
    <property type="entry name" value="GARS"/>
    <property type="match status" value="1"/>
</dbReference>
<dbReference type="InterPro" id="IPR020560">
    <property type="entry name" value="PRibGlycinamide_synth_C-dom"/>
</dbReference>
<dbReference type="SUPFAM" id="SSF52440">
    <property type="entry name" value="PreATP-grasp domain"/>
    <property type="match status" value="1"/>
</dbReference>
<evidence type="ECO:0000256" key="10">
    <source>
        <dbReference type="ARBA" id="ARBA00023211"/>
    </source>
</evidence>
<comment type="similarity">
    <text evidence="11 14">Belongs to the GARS family.</text>
</comment>
<dbReference type="Gene3D" id="3.40.50.20">
    <property type="match status" value="1"/>
</dbReference>
<evidence type="ECO:0000256" key="3">
    <source>
        <dbReference type="ARBA" id="ARBA00005174"/>
    </source>
</evidence>
<dbReference type="HAMAP" id="MF_00138">
    <property type="entry name" value="GARS"/>
    <property type="match status" value="1"/>
</dbReference>
<dbReference type="InterPro" id="IPR000115">
    <property type="entry name" value="PRibGlycinamide_synth"/>
</dbReference>
<keyword evidence="18" id="KW-1185">Reference proteome</keyword>
<comment type="cofactor">
    <cofactor evidence="2">
        <name>Mg(2+)</name>
        <dbReference type="ChEBI" id="CHEBI:18420"/>
    </cofactor>
</comment>
<name>E8R6B0_ISOPI</name>
<evidence type="ECO:0000256" key="1">
    <source>
        <dbReference type="ARBA" id="ARBA00001936"/>
    </source>
</evidence>
<sequence>MTHSARKVCLGRGGDVSEVKRTEVGQPHAERTTGKTKRVLVIGKGGREHALCWALSRSPRVERVFCAPGNAGTAQLGRNVALEPSDFKGLARFARHEEIDLVVIGPEEPLCQGLADHLRDQGLKVFGPSAEAAELEGSKLFAKDLMKQAGIPTAEAKVFDNAKDAETYVLSREVMLTIRPRNHHSIRQASSCRTAADCLEMINAVFDPRDYPNPALEVEIIGRNQKQVFRKGPEAREFVLRQPLGLVVKADGLAAGKGVEVCDDFRSALDAIQRIMVRREFGKAGDKILIEERLEGPEASVLALTDGRTIAPFDIAQDFKRAFDNDEGPNTGGMGAYSPTTKLITPEVMARIEEQVLVPAVHFMKKRRRPFQGVLYAGLILTEQGPKVLEFNVRFGDPECQVLLPRLKSDLYDLLEAVVEERLEEVELQWDTRASVCVTLVSEGYPGPFEKDKAISGLEEAARLPDVLVFHAGTKTNHEGRVLTDGGRVLNVVGLGDTLAQARDRAYQAAALIRFQGRRYRSDIALHAVEHG</sequence>
<evidence type="ECO:0000256" key="7">
    <source>
        <dbReference type="ARBA" id="ARBA00022741"/>
    </source>
</evidence>
<keyword evidence="6" id="KW-0479">Metal-binding</keyword>
<organism evidence="17 18">
    <name type="scientific">Isosphaera pallida (strain ATCC 43644 / DSM 9630 / IS1B)</name>
    <dbReference type="NCBI Taxonomy" id="575540"/>
    <lineage>
        <taxon>Bacteria</taxon>
        <taxon>Pseudomonadati</taxon>
        <taxon>Planctomycetota</taxon>
        <taxon>Planctomycetia</taxon>
        <taxon>Isosphaerales</taxon>
        <taxon>Isosphaeraceae</taxon>
        <taxon>Isosphaera</taxon>
    </lineage>
</organism>
<dbReference type="GO" id="GO:0004637">
    <property type="term" value="F:phosphoribosylamine-glycine ligase activity"/>
    <property type="evidence" value="ECO:0007669"/>
    <property type="project" value="UniProtKB-UniRule"/>
</dbReference>
<dbReference type="InterPro" id="IPR016185">
    <property type="entry name" value="PreATP-grasp_dom_sf"/>
</dbReference>
<dbReference type="InterPro" id="IPR011054">
    <property type="entry name" value="Rudment_hybrid_motif"/>
</dbReference>
<dbReference type="InterPro" id="IPR013815">
    <property type="entry name" value="ATP_grasp_subdomain_1"/>
</dbReference>
<dbReference type="InterPro" id="IPR020561">
    <property type="entry name" value="PRibGlycinamid_synth_ATP-grasp"/>
</dbReference>
<dbReference type="OrthoDB" id="9807240at2"/>
<dbReference type="InterPro" id="IPR037123">
    <property type="entry name" value="PRibGlycinamide_synth_C_sf"/>
</dbReference>
<dbReference type="Gene3D" id="3.30.1490.20">
    <property type="entry name" value="ATP-grasp fold, A domain"/>
    <property type="match status" value="1"/>
</dbReference>
<dbReference type="GO" id="GO:0009113">
    <property type="term" value="P:purine nucleobase biosynthetic process"/>
    <property type="evidence" value="ECO:0007669"/>
    <property type="project" value="InterPro"/>
</dbReference>
<dbReference type="NCBIfam" id="TIGR00877">
    <property type="entry name" value="purD"/>
    <property type="match status" value="1"/>
</dbReference>
<dbReference type="InterPro" id="IPR011761">
    <property type="entry name" value="ATP-grasp"/>
</dbReference>
<evidence type="ECO:0000256" key="6">
    <source>
        <dbReference type="ARBA" id="ARBA00022723"/>
    </source>
</evidence>
<dbReference type="FunFam" id="3.90.600.10:FF:000001">
    <property type="entry name" value="Trifunctional purine biosynthetic protein adenosine-3"/>
    <property type="match status" value="1"/>
</dbReference>
<feature type="domain" description="ATP-grasp" evidence="16">
    <location>
        <begin position="213"/>
        <end position="420"/>
    </location>
</feature>
<comment type="pathway">
    <text evidence="3 14">Purine metabolism; IMP biosynthesis via de novo pathway; N(1)-(5-phospho-D-ribosyl)glycinamide from 5-phospho-alpha-D-ribose 1-diphosphate: step 2/2.</text>
</comment>
<dbReference type="EC" id="6.3.4.13" evidence="4 14"/>
<evidence type="ECO:0000256" key="2">
    <source>
        <dbReference type="ARBA" id="ARBA00001946"/>
    </source>
</evidence>
<evidence type="ECO:0000256" key="15">
    <source>
        <dbReference type="PROSITE-ProRule" id="PRU00409"/>
    </source>
</evidence>
<dbReference type="eggNOG" id="COG0151">
    <property type="taxonomic scope" value="Bacteria"/>
</dbReference>
<proteinExistence type="inferred from homology"/>
<evidence type="ECO:0000313" key="17">
    <source>
        <dbReference type="EMBL" id="ADV61811.1"/>
    </source>
</evidence>
<dbReference type="SUPFAM" id="SSF56059">
    <property type="entry name" value="Glutathione synthetase ATP-binding domain-like"/>
    <property type="match status" value="2"/>
</dbReference>
<dbReference type="KEGG" id="ipa:Isop_1225"/>
<evidence type="ECO:0000256" key="9">
    <source>
        <dbReference type="ARBA" id="ARBA00022840"/>
    </source>
</evidence>
<dbReference type="HOGENOM" id="CLU_027420_3_0_0"/>
<dbReference type="InterPro" id="IPR020559">
    <property type="entry name" value="PRibGlycinamide_synth_CS"/>
</dbReference>
<keyword evidence="5 14" id="KW-0436">Ligase</keyword>
<dbReference type="PROSITE" id="PS50975">
    <property type="entry name" value="ATP_GRASP"/>
    <property type="match status" value="1"/>
</dbReference>
<dbReference type="GO" id="GO:0006189">
    <property type="term" value="P:'de novo' IMP biosynthetic process"/>
    <property type="evidence" value="ECO:0007669"/>
    <property type="project" value="UniProtKB-UniRule"/>
</dbReference>
<evidence type="ECO:0000256" key="13">
    <source>
        <dbReference type="ARBA" id="ARBA00042864"/>
    </source>
</evidence>
<dbReference type="PANTHER" id="PTHR43472:SF1">
    <property type="entry name" value="PHOSPHORIBOSYLAMINE--GLYCINE LIGASE, CHLOROPLASTIC"/>
    <property type="match status" value="1"/>
</dbReference>
<dbReference type="Pfam" id="PF02844">
    <property type="entry name" value="GARS_N"/>
    <property type="match status" value="1"/>
</dbReference>
<dbReference type="SUPFAM" id="SSF51246">
    <property type="entry name" value="Rudiment single hybrid motif"/>
    <property type="match status" value="1"/>
</dbReference>
<evidence type="ECO:0000256" key="12">
    <source>
        <dbReference type="ARBA" id="ARBA00042242"/>
    </source>
</evidence>
<comment type="catalytic activity">
    <reaction evidence="14">
        <text>5-phospho-beta-D-ribosylamine + glycine + ATP = N(1)-(5-phospho-beta-D-ribosyl)glycinamide + ADP + phosphate + H(+)</text>
        <dbReference type="Rhea" id="RHEA:17453"/>
        <dbReference type="ChEBI" id="CHEBI:15378"/>
        <dbReference type="ChEBI" id="CHEBI:30616"/>
        <dbReference type="ChEBI" id="CHEBI:43474"/>
        <dbReference type="ChEBI" id="CHEBI:57305"/>
        <dbReference type="ChEBI" id="CHEBI:58681"/>
        <dbReference type="ChEBI" id="CHEBI:143788"/>
        <dbReference type="ChEBI" id="CHEBI:456216"/>
        <dbReference type="EC" id="6.3.4.13"/>
    </reaction>
</comment>
<dbReference type="Proteomes" id="UP000008631">
    <property type="component" value="Chromosome"/>
</dbReference>
<dbReference type="Pfam" id="PF02843">
    <property type="entry name" value="GARS_C"/>
    <property type="match status" value="1"/>
</dbReference>
<evidence type="ECO:0000256" key="5">
    <source>
        <dbReference type="ARBA" id="ARBA00022598"/>
    </source>
</evidence>
<evidence type="ECO:0000256" key="11">
    <source>
        <dbReference type="ARBA" id="ARBA00038345"/>
    </source>
</evidence>
<evidence type="ECO:0000313" key="18">
    <source>
        <dbReference type="Proteomes" id="UP000008631"/>
    </source>
</evidence>
<evidence type="ECO:0000256" key="8">
    <source>
        <dbReference type="ARBA" id="ARBA00022755"/>
    </source>
</evidence>
<dbReference type="Pfam" id="PF01071">
    <property type="entry name" value="GARS_A"/>
    <property type="match status" value="1"/>
</dbReference>
<dbReference type="GO" id="GO:0046872">
    <property type="term" value="F:metal ion binding"/>
    <property type="evidence" value="ECO:0007669"/>
    <property type="project" value="UniProtKB-KW"/>
</dbReference>
<keyword evidence="10" id="KW-0464">Manganese</keyword>
<dbReference type="AlphaFoldDB" id="E8R6B0"/>
<accession>E8R6B0</accession>
<keyword evidence="9 15" id="KW-0067">ATP-binding</keyword>
<dbReference type="SMART" id="SM01209">
    <property type="entry name" value="GARS_A"/>
    <property type="match status" value="1"/>
</dbReference>
<dbReference type="STRING" id="575540.Isop_1225"/>
<keyword evidence="7 15" id="KW-0547">Nucleotide-binding</keyword>